<keyword evidence="3" id="KW-1185">Reference proteome</keyword>
<evidence type="ECO:0000256" key="1">
    <source>
        <dbReference type="SAM" id="MobiDB-lite"/>
    </source>
</evidence>
<comment type="caution">
    <text evidence="2">The sequence shown here is derived from an EMBL/GenBank/DDBJ whole genome shotgun (WGS) entry which is preliminary data.</text>
</comment>
<dbReference type="Proteomes" id="UP001500221">
    <property type="component" value="Unassembled WGS sequence"/>
</dbReference>
<accession>A0ABP9PEA2</accession>
<name>A0ABP9PEA2_9ACTN</name>
<evidence type="ECO:0000313" key="2">
    <source>
        <dbReference type="EMBL" id="GAA5145203.1"/>
    </source>
</evidence>
<feature type="compositionally biased region" description="Basic and acidic residues" evidence="1">
    <location>
        <begin position="14"/>
        <end position="36"/>
    </location>
</feature>
<proteinExistence type="predicted"/>
<organism evidence="2 3">
    <name type="scientific">Nocardioides marinquilinus</name>
    <dbReference type="NCBI Taxonomy" id="1210400"/>
    <lineage>
        <taxon>Bacteria</taxon>
        <taxon>Bacillati</taxon>
        <taxon>Actinomycetota</taxon>
        <taxon>Actinomycetes</taxon>
        <taxon>Propionibacteriales</taxon>
        <taxon>Nocardioidaceae</taxon>
        <taxon>Nocardioides</taxon>
    </lineage>
</organism>
<reference evidence="3" key="1">
    <citation type="journal article" date="2019" name="Int. J. Syst. Evol. Microbiol.">
        <title>The Global Catalogue of Microorganisms (GCM) 10K type strain sequencing project: providing services to taxonomists for standard genome sequencing and annotation.</title>
        <authorList>
            <consortium name="The Broad Institute Genomics Platform"/>
            <consortium name="The Broad Institute Genome Sequencing Center for Infectious Disease"/>
            <person name="Wu L."/>
            <person name="Ma J."/>
        </authorList>
    </citation>
    <scope>NUCLEOTIDE SEQUENCE [LARGE SCALE GENOMIC DNA]</scope>
    <source>
        <strain evidence="3">JCM 18459</strain>
    </source>
</reference>
<gene>
    <name evidence="2" type="ORF">GCM10023340_14120</name>
</gene>
<feature type="region of interest" description="Disordered" evidence="1">
    <location>
        <begin position="1"/>
        <end position="51"/>
    </location>
</feature>
<evidence type="ECO:0000313" key="3">
    <source>
        <dbReference type="Proteomes" id="UP001500221"/>
    </source>
</evidence>
<protein>
    <submittedName>
        <fullName evidence="2">Uncharacterized protein</fullName>
    </submittedName>
</protein>
<sequence>MLAHALPHQPRPADLGERGRDEQDDAAQRVHGRDPTGPDGHGGPARSGPLHRLARWIQANPAAFATDRLGDPHHLYVDSLYPVLGDGVERFGPRVHRG</sequence>
<dbReference type="EMBL" id="BAABKG010000002">
    <property type="protein sequence ID" value="GAA5145203.1"/>
    <property type="molecule type" value="Genomic_DNA"/>
</dbReference>